<evidence type="ECO:0000313" key="3">
    <source>
        <dbReference type="EMBL" id="GAA4618812.1"/>
    </source>
</evidence>
<dbReference type="EMBL" id="BAABHJ010000040">
    <property type="protein sequence ID" value="GAA4618812.1"/>
    <property type="molecule type" value="Genomic_DNA"/>
</dbReference>
<dbReference type="PANTHER" id="PTHR43767:SF1">
    <property type="entry name" value="NONRIBOSOMAL PEPTIDE SYNTHASE PES1 (EUROFUNG)-RELATED"/>
    <property type="match status" value="1"/>
</dbReference>
<dbReference type="PANTHER" id="PTHR43767">
    <property type="entry name" value="LONG-CHAIN-FATTY-ACID--COA LIGASE"/>
    <property type="match status" value="1"/>
</dbReference>
<comment type="caution">
    <text evidence="3">The sequence shown here is derived from an EMBL/GenBank/DDBJ whole genome shotgun (WGS) entry which is preliminary data.</text>
</comment>
<evidence type="ECO:0000259" key="2">
    <source>
        <dbReference type="Pfam" id="PF00501"/>
    </source>
</evidence>
<feature type="region of interest" description="Disordered" evidence="1">
    <location>
        <begin position="95"/>
        <end position="177"/>
    </location>
</feature>
<protein>
    <recommendedName>
        <fullName evidence="2">AMP-dependent synthetase/ligase domain-containing protein</fullName>
    </recommendedName>
</protein>
<dbReference type="InterPro" id="IPR050237">
    <property type="entry name" value="ATP-dep_AMP-bd_enzyme"/>
</dbReference>
<dbReference type="Pfam" id="PF00501">
    <property type="entry name" value="AMP-binding"/>
    <property type="match status" value="1"/>
</dbReference>
<feature type="domain" description="AMP-dependent synthetase/ligase" evidence="2">
    <location>
        <begin position="2"/>
        <end position="96"/>
    </location>
</feature>
<organism evidence="3 4">
    <name type="scientific">Actinoallomurus liliacearum</name>
    <dbReference type="NCBI Taxonomy" id="1080073"/>
    <lineage>
        <taxon>Bacteria</taxon>
        <taxon>Bacillati</taxon>
        <taxon>Actinomycetota</taxon>
        <taxon>Actinomycetes</taxon>
        <taxon>Streptosporangiales</taxon>
        <taxon>Thermomonosporaceae</taxon>
        <taxon>Actinoallomurus</taxon>
    </lineage>
</organism>
<dbReference type="Gene3D" id="3.40.50.12780">
    <property type="entry name" value="N-terminal domain of ligase-like"/>
    <property type="match status" value="1"/>
</dbReference>
<dbReference type="InterPro" id="IPR042099">
    <property type="entry name" value="ANL_N_sf"/>
</dbReference>
<name>A0ABP8TXE3_9ACTN</name>
<accession>A0ABP8TXE3</accession>
<evidence type="ECO:0000313" key="4">
    <source>
        <dbReference type="Proteomes" id="UP001500212"/>
    </source>
</evidence>
<feature type="compositionally biased region" description="Basic and acidic residues" evidence="1">
    <location>
        <begin position="110"/>
        <end position="124"/>
    </location>
</feature>
<dbReference type="SUPFAM" id="SSF56801">
    <property type="entry name" value="Acetyl-CoA synthetase-like"/>
    <property type="match status" value="1"/>
</dbReference>
<dbReference type="InterPro" id="IPR000873">
    <property type="entry name" value="AMP-dep_synth/lig_dom"/>
</dbReference>
<reference evidence="4" key="1">
    <citation type="journal article" date="2019" name="Int. J. Syst. Evol. Microbiol.">
        <title>The Global Catalogue of Microorganisms (GCM) 10K type strain sequencing project: providing services to taxonomists for standard genome sequencing and annotation.</title>
        <authorList>
            <consortium name="The Broad Institute Genomics Platform"/>
            <consortium name="The Broad Institute Genome Sequencing Center for Infectious Disease"/>
            <person name="Wu L."/>
            <person name="Ma J."/>
        </authorList>
    </citation>
    <scope>NUCLEOTIDE SEQUENCE [LARGE SCALE GENOMIC DNA]</scope>
    <source>
        <strain evidence="4">JCM 17938</strain>
    </source>
</reference>
<sequence length="217" mass="22934">MYGSSPAAPARLRQALERLGPGLMQTYATTEAPAIATLQPAYHAAALAGRPEVLASVGRPMPGVTVTLRRTDGTTAPPGEIGEVCVQGPGVLTEYWNRPDDAGRTVLPDGRLRTGDLGRFDPPDRRRRTGHDHRSRRATAHPTRQARQADPPHPGHLDAPTVDDRPELTAADGPRNGLSSGAAGADICGSVCSVCFRFSPNVVVRIVTETSPDGTLP</sequence>
<gene>
    <name evidence="3" type="ORF">GCM10023195_84810</name>
</gene>
<proteinExistence type="predicted"/>
<feature type="compositionally biased region" description="Basic residues" evidence="1">
    <location>
        <begin position="125"/>
        <end position="139"/>
    </location>
</feature>
<keyword evidence="4" id="KW-1185">Reference proteome</keyword>
<evidence type="ECO:0000256" key="1">
    <source>
        <dbReference type="SAM" id="MobiDB-lite"/>
    </source>
</evidence>
<dbReference type="Proteomes" id="UP001500212">
    <property type="component" value="Unassembled WGS sequence"/>
</dbReference>